<keyword evidence="4" id="KW-0813">Transport</keyword>
<feature type="region of interest" description="Disordered" evidence="8">
    <location>
        <begin position="486"/>
        <end position="512"/>
    </location>
</feature>
<organism evidence="9 10">
    <name type="scientific">Ophiocordyceps camponoti-rufipedis</name>
    <dbReference type="NCBI Taxonomy" id="2004952"/>
    <lineage>
        <taxon>Eukaryota</taxon>
        <taxon>Fungi</taxon>
        <taxon>Dikarya</taxon>
        <taxon>Ascomycota</taxon>
        <taxon>Pezizomycotina</taxon>
        <taxon>Sordariomycetes</taxon>
        <taxon>Hypocreomycetidae</taxon>
        <taxon>Hypocreales</taxon>
        <taxon>Ophiocordycipitaceae</taxon>
        <taxon>Ophiocordyceps</taxon>
    </lineage>
</organism>
<name>A0A2C5ZG95_9HYPO</name>
<dbReference type="OrthoDB" id="46189at2759"/>
<evidence type="ECO:0000256" key="8">
    <source>
        <dbReference type="SAM" id="MobiDB-lite"/>
    </source>
</evidence>
<dbReference type="GO" id="GO:0017119">
    <property type="term" value="C:Golgi transport complex"/>
    <property type="evidence" value="ECO:0007669"/>
    <property type="project" value="InterPro"/>
</dbReference>
<dbReference type="GO" id="GO:0015031">
    <property type="term" value="P:protein transport"/>
    <property type="evidence" value="ECO:0007669"/>
    <property type="project" value="UniProtKB-KW"/>
</dbReference>
<dbReference type="GO" id="GO:0006891">
    <property type="term" value="P:intra-Golgi vesicle-mediated transport"/>
    <property type="evidence" value="ECO:0007669"/>
    <property type="project" value="InterPro"/>
</dbReference>
<evidence type="ECO:0000256" key="1">
    <source>
        <dbReference type="ARBA" id="ARBA00004395"/>
    </source>
</evidence>
<dbReference type="GO" id="GO:0000139">
    <property type="term" value="C:Golgi membrane"/>
    <property type="evidence" value="ECO:0007669"/>
    <property type="project" value="UniProtKB-SubCell"/>
</dbReference>
<comment type="similarity">
    <text evidence="2">Belongs to the COG1 family.</text>
</comment>
<evidence type="ECO:0000256" key="7">
    <source>
        <dbReference type="ARBA" id="ARBA00023136"/>
    </source>
</evidence>
<dbReference type="PANTHER" id="PTHR31658:SF0">
    <property type="entry name" value="CONSERVED OLIGOMERIC GOLGI COMPLEX SUBUNIT 1"/>
    <property type="match status" value="1"/>
</dbReference>
<feature type="compositionally biased region" description="Acidic residues" evidence="8">
    <location>
        <begin position="681"/>
        <end position="697"/>
    </location>
</feature>
<feature type="compositionally biased region" description="Basic and acidic residues" evidence="8">
    <location>
        <begin position="499"/>
        <end position="512"/>
    </location>
</feature>
<reference evidence="9 10" key="1">
    <citation type="submission" date="2017-06" db="EMBL/GenBank/DDBJ databases">
        <title>Ant-infecting Ophiocordyceps genomes reveal a high diversity of potential behavioral manipulation genes and a possible major role for enterotoxins.</title>
        <authorList>
            <person name="De Bekker C."/>
            <person name="Evans H.C."/>
            <person name="Brachmann A."/>
            <person name="Hughes D.P."/>
        </authorList>
    </citation>
    <scope>NUCLEOTIDE SEQUENCE [LARGE SCALE GENOMIC DNA]</scope>
    <source>
        <strain evidence="9 10">Map16</strain>
    </source>
</reference>
<proteinExistence type="inferred from homology"/>
<dbReference type="PANTHER" id="PTHR31658">
    <property type="entry name" value="CONSERVED OLIGOMERIC GOLGI COMPLEX SUBUNIT 1"/>
    <property type="match status" value="1"/>
</dbReference>
<dbReference type="EMBL" id="NJES01000059">
    <property type="protein sequence ID" value="PHH79036.1"/>
    <property type="molecule type" value="Genomic_DNA"/>
</dbReference>
<feature type="region of interest" description="Disordered" evidence="8">
    <location>
        <begin position="670"/>
        <end position="721"/>
    </location>
</feature>
<evidence type="ECO:0000256" key="3">
    <source>
        <dbReference type="ARBA" id="ARBA00020978"/>
    </source>
</evidence>
<dbReference type="Pfam" id="PF08700">
    <property type="entry name" value="VPS51_Exo84_N"/>
    <property type="match status" value="1"/>
</dbReference>
<accession>A0A2C5ZG95</accession>
<feature type="compositionally biased region" description="Basic and acidic residues" evidence="8">
    <location>
        <begin position="698"/>
        <end position="721"/>
    </location>
</feature>
<evidence type="ECO:0000256" key="5">
    <source>
        <dbReference type="ARBA" id="ARBA00022927"/>
    </source>
</evidence>
<protein>
    <recommendedName>
        <fullName evidence="3">Conserved oligomeric Golgi complex subunit 1</fullName>
    </recommendedName>
</protein>
<evidence type="ECO:0000313" key="9">
    <source>
        <dbReference type="EMBL" id="PHH79036.1"/>
    </source>
</evidence>
<dbReference type="Proteomes" id="UP000226431">
    <property type="component" value="Unassembled WGS sequence"/>
</dbReference>
<keyword evidence="6" id="KW-0333">Golgi apparatus</keyword>
<comment type="subcellular location">
    <subcellularLocation>
        <location evidence="1">Golgi apparatus membrane</location>
        <topology evidence="1">Peripheral membrane protein</topology>
    </subcellularLocation>
</comment>
<dbReference type="STRING" id="2004952.A0A2C5ZG95"/>
<keyword evidence="7" id="KW-0472">Membrane</keyword>
<evidence type="ECO:0000256" key="4">
    <source>
        <dbReference type="ARBA" id="ARBA00022448"/>
    </source>
</evidence>
<evidence type="ECO:0000256" key="2">
    <source>
        <dbReference type="ARBA" id="ARBA00006653"/>
    </source>
</evidence>
<evidence type="ECO:0000256" key="6">
    <source>
        <dbReference type="ARBA" id="ARBA00023034"/>
    </source>
</evidence>
<dbReference type="InterPro" id="IPR033370">
    <property type="entry name" value="COG1"/>
</dbReference>
<gene>
    <name evidence="9" type="ORF">CDD80_5750</name>
</gene>
<sequence>MRPDLSSLTSSEQIFSAKHTLPQIRAIHSSLRAEIDDRSSRLRSQVGGSYRDLLGTADTIVQMRHDASQVQRLLSGMGGRCGSSLVSAKAVGLASFVSGDDRDDAGTGTAVKQRLLDACLLLVGRILRGHGGLEDGAQRLVTATKVWVLGRLLIKSLDEQAMAGMETPKKTVASLRRRLLSCVRRTLDKAESSDVLEPLCAYSLVTSSGARDVLRHFLSVRAEAITLAFAQEEGWPPKTAEDVVRSLGLYTNTLLQLQSLVPAKLSPALARLKSHPLLADAHLQRLEGLRLDVRQRWCGEELQLFTPFVRHDDLDGPQARSMLTSWATTGRRVILEGLRKTLDHISEPEAIVDLRTKVLQLWIREGGRAKGFDPAEMQDNMRDVINSRMQAVLDDKVSALRLVGSEVEHTLDTWQEGVSDKLAGLWEEEGYDSALAQGGVPFVEEVAKRLYGRSDAVTKTVDRYGSWISVVDGVRKTLEQLTKQRWENDDDEVEDEETMEARQQDLSRDDPQKFQEKLDTSIDTTLEDLETQLGKLWHKKSEEANSGPKAMYMIRVLRHIRAQLPDRPSARDFGLKLVPGLHDSLVAHVSAAALQDFTTTYLADRRVASKPLWEGEPALPTQPSAGVFRFLHALCQSMARAGIDLWSAAAMKVMKRYVCGRVVGPWRREVDGLGGGTVEAGDGDGDDEPDDSDSGSDSDEKPREAHDKTGDDEKDDTTQTKKDHDVAIQWLFDITYLQSSLGNPLPEAKSLADEINQKTDLSDEAARLRIDASAEEYWQRTNLLFGLLAL</sequence>
<dbReference type="AlphaFoldDB" id="A0A2C5ZG95"/>
<evidence type="ECO:0000313" key="10">
    <source>
        <dbReference type="Proteomes" id="UP000226431"/>
    </source>
</evidence>
<keyword evidence="5" id="KW-0653">Protein transport</keyword>
<keyword evidence="10" id="KW-1185">Reference proteome</keyword>
<comment type="caution">
    <text evidence="9">The sequence shown here is derived from an EMBL/GenBank/DDBJ whole genome shotgun (WGS) entry which is preliminary data.</text>
</comment>
<feature type="compositionally biased region" description="Acidic residues" evidence="8">
    <location>
        <begin position="488"/>
        <end position="498"/>
    </location>
</feature>